<dbReference type="EMBL" id="KJ542709">
    <property type="protein sequence ID" value="AJD81593.1"/>
    <property type="molecule type" value="mRNA"/>
</dbReference>
<feature type="non-terminal residue" evidence="1">
    <location>
        <position position="94"/>
    </location>
</feature>
<accession>A0A0B5A1W1</accession>
<organism evidence="1">
    <name type="scientific">Helicoverpa assulta</name>
    <name type="common">Oriental tobacco budworm</name>
    <name type="synonym">Heliothis assulta</name>
    <dbReference type="NCBI Taxonomy" id="52344"/>
    <lineage>
        <taxon>Eukaryota</taxon>
        <taxon>Metazoa</taxon>
        <taxon>Ecdysozoa</taxon>
        <taxon>Arthropoda</taxon>
        <taxon>Hexapoda</taxon>
        <taxon>Insecta</taxon>
        <taxon>Pterygota</taxon>
        <taxon>Neoptera</taxon>
        <taxon>Endopterygota</taxon>
        <taxon>Lepidoptera</taxon>
        <taxon>Glossata</taxon>
        <taxon>Ditrysia</taxon>
        <taxon>Noctuoidea</taxon>
        <taxon>Noctuidae</taxon>
        <taxon>Heliothinae</taxon>
        <taxon>Helicoverpa</taxon>
    </lineage>
</organism>
<evidence type="ECO:0000313" key="1">
    <source>
        <dbReference type="EMBL" id="AJD81593.1"/>
    </source>
</evidence>
<dbReference type="AlphaFoldDB" id="A0A0B5A1W1"/>
<proteinExistence type="evidence at transcript level"/>
<name>A0A0B5A1W1_HELAU</name>
<gene>
    <name evidence="1" type="primary">OR65</name>
</gene>
<reference evidence="1" key="1">
    <citation type="submission" date="2014-03" db="EMBL/GenBank/DDBJ databases">
        <title>Candidate Chemosensory Receptor Genes in Oriental Tobacco Budworm Helicoverpa assulta.</title>
        <authorList>
            <person name="Xu W."/>
        </authorList>
    </citation>
    <scope>NUCLEOTIDE SEQUENCE</scope>
</reference>
<protein>
    <submittedName>
        <fullName evidence="1">Olfactory receptor 65</fullName>
    </submittedName>
</protein>
<feature type="non-terminal residue" evidence="1">
    <location>
        <position position="1"/>
    </location>
</feature>
<keyword evidence="1" id="KW-0675">Receptor</keyword>
<sequence>VLYNAAHVIFIIQSRNSLSDMLDCTMLEIPHMNLFVKVFTLNWHMQRVDKINRLLKDPIFAPITKKDEEMLQETTRVMHLWIKLSKICITLITP</sequence>